<gene>
    <name evidence="1" type="ORF">GCM10009836_37620</name>
</gene>
<dbReference type="RefSeq" id="WP_344418401.1">
    <property type="nucleotide sequence ID" value="NZ_BAAAQK010000011.1"/>
</dbReference>
<dbReference type="EMBL" id="BAAAQK010000011">
    <property type="protein sequence ID" value="GAA1854029.1"/>
    <property type="molecule type" value="Genomic_DNA"/>
</dbReference>
<dbReference type="Proteomes" id="UP001500449">
    <property type="component" value="Unassembled WGS sequence"/>
</dbReference>
<keyword evidence="2" id="KW-1185">Reference proteome</keyword>
<name>A0ABN2N5Q5_9PSEU</name>
<dbReference type="InterPro" id="IPR011051">
    <property type="entry name" value="RmlC_Cupin_sf"/>
</dbReference>
<comment type="caution">
    <text evidence="1">The sequence shown here is derived from an EMBL/GenBank/DDBJ whole genome shotgun (WGS) entry which is preliminary data.</text>
</comment>
<dbReference type="InterPro" id="IPR014710">
    <property type="entry name" value="RmlC-like_jellyroll"/>
</dbReference>
<evidence type="ECO:0008006" key="3">
    <source>
        <dbReference type="Google" id="ProtNLM"/>
    </source>
</evidence>
<protein>
    <recommendedName>
        <fullName evidence="3">Cysteine dioxygenase</fullName>
    </recommendedName>
</protein>
<evidence type="ECO:0000313" key="1">
    <source>
        <dbReference type="EMBL" id="GAA1854029.1"/>
    </source>
</evidence>
<reference evidence="1 2" key="1">
    <citation type="journal article" date="2019" name="Int. J. Syst. Evol. Microbiol.">
        <title>The Global Catalogue of Microorganisms (GCM) 10K type strain sequencing project: providing services to taxonomists for standard genome sequencing and annotation.</title>
        <authorList>
            <consortium name="The Broad Institute Genomics Platform"/>
            <consortium name="The Broad Institute Genome Sequencing Center for Infectious Disease"/>
            <person name="Wu L."/>
            <person name="Ma J."/>
        </authorList>
    </citation>
    <scope>NUCLEOTIDE SEQUENCE [LARGE SCALE GENOMIC DNA]</scope>
    <source>
        <strain evidence="1 2">JCM 16009</strain>
    </source>
</reference>
<organism evidence="1 2">
    <name type="scientific">Pseudonocardia ailaonensis</name>
    <dbReference type="NCBI Taxonomy" id="367279"/>
    <lineage>
        <taxon>Bacteria</taxon>
        <taxon>Bacillati</taxon>
        <taxon>Actinomycetota</taxon>
        <taxon>Actinomycetes</taxon>
        <taxon>Pseudonocardiales</taxon>
        <taxon>Pseudonocardiaceae</taxon>
        <taxon>Pseudonocardia</taxon>
    </lineage>
</organism>
<sequence>MYDDVVLALVDVAKKHGGYGDEVADAMKTCMSALRPLLADEDPALVTYFRKSAHTSGSRVLYYDGFLGVVFNEVKCGTIIPIHNHGLPEVVGVYSGSILYRTYNRLDNGDVPNVAELSLREERLMTDGDVSVLPEPPNDIHGLRALKDTLVMNIIPGALQPVRQYYYPSESIYIELPAGTKPADGGGW</sequence>
<accession>A0ABN2N5Q5</accession>
<proteinExistence type="predicted"/>
<dbReference type="Gene3D" id="2.60.120.10">
    <property type="entry name" value="Jelly Rolls"/>
    <property type="match status" value="1"/>
</dbReference>
<evidence type="ECO:0000313" key="2">
    <source>
        <dbReference type="Proteomes" id="UP001500449"/>
    </source>
</evidence>
<dbReference type="SUPFAM" id="SSF51182">
    <property type="entry name" value="RmlC-like cupins"/>
    <property type="match status" value="1"/>
</dbReference>